<keyword evidence="2" id="KW-0560">Oxidoreductase</keyword>
<accession>A0A9P6NQW4</accession>
<dbReference type="InterPro" id="IPR036291">
    <property type="entry name" value="NAD(P)-bd_dom_sf"/>
</dbReference>
<evidence type="ECO:0000259" key="5">
    <source>
        <dbReference type="SMART" id="SM00822"/>
    </source>
</evidence>
<protein>
    <recommendedName>
        <fullName evidence="5">Ketoreductase domain-containing protein</fullName>
    </recommendedName>
</protein>
<dbReference type="InterPro" id="IPR057326">
    <property type="entry name" value="KR_dom"/>
</dbReference>
<dbReference type="PRINTS" id="PR00080">
    <property type="entry name" value="SDRFAMILY"/>
</dbReference>
<dbReference type="GO" id="GO:0016616">
    <property type="term" value="F:oxidoreductase activity, acting on the CH-OH group of donors, NAD or NADP as acceptor"/>
    <property type="evidence" value="ECO:0007669"/>
    <property type="project" value="UniProtKB-ARBA"/>
</dbReference>
<proteinExistence type="inferred from homology"/>
<evidence type="ECO:0000256" key="1">
    <source>
        <dbReference type="ARBA" id="ARBA00006484"/>
    </source>
</evidence>
<dbReference type="AlphaFoldDB" id="A0A9P6NQW4"/>
<dbReference type="Pfam" id="PF00106">
    <property type="entry name" value="adh_short"/>
    <property type="match status" value="1"/>
</dbReference>
<dbReference type="Gene3D" id="3.40.50.720">
    <property type="entry name" value="NAD(P)-binding Rossmann-like Domain"/>
    <property type="match status" value="1"/>
</dbReference>
<evidence type="ECO:0000256" key="3">
    <source>
        <dbReference type="RuleBase" id="RU000363"/>
    </source>
</evidence>
<keyword evidence="4" id="KW-1133">Transmembrane helix</keyword>
<dbReference type="SMART" id="SM00822">
    <property type="entry name" value="PKS_KR"/>
    <property type="match status" value="1"/>
</dbReference>
<evidence type="ECO:0000256" key="4">
    <source>
        <dbReference type="SAM" id="Phobius"/>
    </source>
</evidence>
<dbReference type="OrthoDB" id="6251714at2759"/>
<organism evidence="6 7">
    <name type="scientific">Cronartium quercuum f. sp. fusiforme G11</name>
    <dbReference type="NCBI Taxonomy" id="708437"/>
    <lineage>
        <taxon>Eukaryota</taxon>
        <taxon>Fungi</taxon>
        <taxon>Dikarya</taxon>
        <taxon>Basidiomycota</taxon>
        <taxon>Pucciniomycotina</taxon>
        <taxon>Pucciniomycetes</taxon>
        <taxon>Pucciniales</taxon>
        <taxon>Coleosporiaceae</taxon>
        <taxon>Cronartium</taxon>
    </lineage>
</organism>
<dbReference type="EMBL" id="MU167223">
    <property type="protein sequence ID" value="KAG0150012.1"/>
    <property type="molecule type" value="Genomic_DNA"/>
</dbReference>
<dbReference type="PANTHER" id="PTHR42901">
    <property type="entry name" value="ALCOHOL DEHYDROGENASE"/>
    <property type="match status" value="1"/>
</dbReference>
<evidence type="ECO:0000313" key="7">
    <source>
        <dbReference type="Proteomes" id="UP000886653"/>
    </source>
</evidence>
<evidence type="ECO:0000256" key="2">
    <source>
        <dbReference type="ARBA" id="ARBA00023002"/>
    </source>
</evidence>
<feature type="transmembrane region" description="Helical" evidence="4">
    <location>
        <begin position="12"/>
        <end position="34"/>
    </location>
</feature>
<feature type="domain" description="Ketoreductase" evidence="5">
    <location>
        <begin position="12"/>
        <end position="205"/>
    </location>
</feature>
<dbReference type="SUPFAM" id="SSF51735">
    <property type="entry name" value="NAD(P)-binding Rossmann-fold domains"/>
    <property type="match status" value="1"/>
</dbReference>
<dbReference type="InterPro" id="IPR002347">
    <property type="entry name" value="SDR_fam"/>
</dbReference>
<comment type="caution">
    <text evidence="6">The sequence shown here is derived from an EMBL/GenBank/DDBJ whole genome shotgun (WGS) entry which is preliminary data.</text>
</comment>
<name>A0A9P6NQW4_9BASI</name>
<dbReference type="PRINTS" id="PR00081">
    <property type="entry name" value="GDHRDH"/>
</dbReference>
<reference evidence="6" key="1">
    <citation type="submission" date="2013-11" db="EMBL/GenBank/DDBJ databases">
        <title>Genome sequence of the fusiform rust pathogen reveals effectors for host alternation and coevolution with pine.</title>
        <authorList>
            <consortium name="DOE Joint Genome Institute"/>
            <person name="Smith K."/>
            <person name="Pendleton A."/>
            <person name="Kubisiak T."/>
            <person name="Anderson C."/>
            <person name="Salamov A."/>
            <person name="Aerts A."/>
            <person name="Riley R."/>
            <person name="Clum A."/>
            <person name="Lindquist E."/>
            <person name="Ence D."/>
            <person name="Campbell M."/>
            <person name="Kronenberg Z."/>
            <person name="Feau N."/>
            <person name="Dhillon B."/>
            <person name="Hamelin R."/>
            <person name="Burleigh J."/>
            <person name="Smith J."/>
            <person name="Yandell M."/>
            <person name="Nelson C."/>
            <person name="Grigoriev I."/>
            <person name="Davis J."/>
        </authorList>
    </citation>
    <scope>NUCLEOTIDE SEQUENCE</scope>
    <source>
        <strain evidence="6">G11</strain>
    </source>
</reference>
<gene>
    <name evidence="6" type="ORF">CROQUDRAFT_39131</name>
</gene>
<keyword evidence="7" id="KW-1185">Reference proteome</keyword>
<dbReference type="PANTHER" id="PTHR42901:SF1">
    <property type="entry name" value="ALCOHOL DEHYDROGENASE"/>
    <property type="match status" value="1"/>
</dbReference>
<keyword evidence="4" id="KW-0812">Transmembrane</keyword>
<dbReference type="Proteomes" id="UP000886653">
    <property type="component" value="Unassembled WGS sequence"/>
</dbReference>
<evidence type="ECO:0000313" key="6">
    <source>
        <dbReference type="EMBL" id="KAG0150012.1"/>
    </source>
</evidence>
<sequence>MSIFRTDALLDATVLVTGASGGIGAATAILFARAGSNLIITARREAKLQEVKQAAEQANKEGGTGKGGKVIALQLDMQNKQAIEGFLDSVPKDFRKIDILVNNAGLVYGRDEVGDLNFDEVEVMLNTNVLGLFRLTNLIVKGMKEHGRGHIINIGSIAGREPYAGGSVYCATKHAVNAFSGALLRELVSTPLRVSEVQPGMVETEFSVTRFRGDRKAADQVYEGLKPLTAQDIAEEIVWCAARPAHVNVAELFVLPTAQGSATLSHKAKK</sequence>
<dbReference type="FunFam" id="3.40.50.720:FF:000047">
    <property type="entry name" value="NADP-dependent L-serine/L-allo-threonine dehydrogenase"/>
    <property type="match status" value="1"/>
</dbReference>
<comment type="similarity">
    <text evidence="1 3">Belongs to the short-chain dehydrogenases/reductases (SDR) family.</text>
</comment>
<keyword evidence="4" id="KW-0472">Membrane</keyword>